<protein>
    <submittedName>
        <fullName evidence="2">Uncharacterized protein</fullName>
    </submittedName>
</protein>
<evidence type="ECO:0000256" key="1">
    <source>
        <dbReference type="SAM" id="MobiDB-lite"/>
    </source>
</evidence>
<dbReference type="EMBL" id="ML977316">
    <property type="protein sequence ID" value="KAF2118711.1"/>
    <property type="molecule type" value="Genomic_DNA"/>
</dbReference>
<feature type="compositionally biased region" description="Basic residues" evidence="1">
    <location>
        <begin position="28"/>
        <end position="37"/>
    </location>
</feature>
<organism evidence="2 3">
    <name type="scientific">Lophiotrema nucula</name>
    <dbReference type="NCBI Taxonomy" id="690887"/>
    <lineage>
        <taxon>Eukaryota</taxon>
        <taxon>Fungi</taxon>
        <taxon>Dikarya</taxon>
        <taxon>Ascomycota</taxon>
        <taxon>Pezizomycotina</taxon>
        <taxon>Dothideomycetes</taxon>
        <taxon>Pleosporomycetidae</taxon>
        <taxon>Pleosporales</taxon>
        <taxon>Lophiotremataceae</taxon>
        <taxon>Lophiotrema</taxon>
    </lineage>
</organism>
<accession>A0A6A5ZKD7</accession>
<dbReference type="Proteomes" id="UP000799770">
    <property type="component" value="Unassembled WGS sequence"/>
</dbReference>
<feature type="compositionally biased region" description="Basic and acidic residues" evidence="1">
    <location>
        <begin position="9"/>
        <end position="19"/>
    </location>
</feature>
<sequence length="157" mass="17534">MGGRATGRFSRDWQSEHGRSPNYGNGRHSARPPRRRFAPQATLGKPVSRVELGTAEAVRAKPSFPERVVWGEAHTNKNNVELELASASRCVKRSSDGTTKVRPISILLPAVTGHCIYELQSNRRMLYKLRVPQERCSQCLRCPGRDSKLHPSLFVSA</sequence>
<name>A0A6A5ZKD7_9PLEO</name>
<keyword evidence="3" id="KW-1185">Reference proteome</keyword>
<evidence type="ECO:0000313" key="2">
    <source>
        <dbReference type="EMBL" id="KAF2118711.1"/>
    </source>
</evidence>
<evidence type="ECO:0000313" key="3">
    <source>
        <dbReference type="Proteomes" id="UP000799770"/>
    </source>
</evidence>
<reference evidence="2" key="1">
    <citation type="journal article" date="2020" name="Stud. Mycol.">
        <title>101 Dothideomycetes genomes: a test case for predicting lifestyles and emergence of pathogens.</title>
        <authorList>
            <person name="Haridas S."/>
            <person name="Albert R."/>
            <person name="Binder M."/>
            <person name="Bloem J."/>
            <person name="Labutti K."/>
            <person name="Salamov A."/>
            <person name="Andreopoulos B."/>
            <person name="Baker S."/>
            <person name="Barry K."/>
            <person name="Bills G."/>
            <person name="Bluhm B."/>
            <person name="Cannon C."/>
            <person name="Castanera R."/>
            <person name="Culley D."/>
            <person name="Daum C."/>
            <person name="Ezra D."/>
            <person name="Gonzalez J."/>
            <person name="Henrissat B."/>
            <person name="Kuo A."/>
            <person name="Liang C."/>
            <person name="Lipzen A."/>
            <person name="Lutzoni F."/>
            <person name="Magnuson J."/>
            <person name="Mondo S."/>
            <person name="Nolan M."/>
            <person name="Ohm R."/>
            <person name="Pangilinan J."/>
            <person name="Park H.-J."/>
            <person name="Ramirez L."/>
            <person name="Alfaro M."/>
            <person name="Sun H."/>
            <person name="Tritt A."/>
            <person name="Yoshinaga Y."/>
            <person name="Zwiers L.-H."/>
            <person name="Turgeon B."/>
            <person name="Goodwin S."/>
            <person name="Spatafora J."/>
            <person name="Crous P."/>
            <person name="Grigoriev I."/>
        </authorList>
    </citation>
    <scope>NUCLEOTIDE SEQUENCE</scope>
    <source>
        <strain evidence="2">CBS 627.86</strain>
    </source>
</reference>
<dbReference type="AlphaFoldDB" id="A0A6A5ZKD7"/>
<proteinExistence type="predicted"/>
<gene>
    <name evidence="2" type="ORF">BDV96DRAFT_568365</name>
</gene>
<feature type="region of interest" description="Disordered" evidence="1">
    <location>
        <begin position="1"/>
        <end position="43"/>
    </location>
</feature>